<name>A0A9X0DMV7_9HELO</name>
<accession>A0A9X0DMV7</accession>
<gene>
    <name evidence="2" type="ORF">OCU04_003120</name>
</gene>
<reference evidence="2" key="1">
    <citation type="submission" date="2022-11" db="EMBL/GenBank/DDBJ databases">
        <title>Genome Resource of Sclerotinia nivalis Strain SnTB1, a Plant Pathogen Isolated from American Ginseng.</title>
        <authorList>
            <person name="Fan S."/>
        </authorList>
    </citation>
    <scope>NUCLEOTIDE SEQUENCE</scope>
    <source>
        <strain evidence="2">SnTB1</strain>
    </source>
</reference>
<organism evidence="2 3">
    <name type="scientific">Sclerotinia nivalis</name>
    <dbReference type="NCBI Taxonomy" id="352851"/>
    <lineage>
        <taxon>Eukaryota</taxon>
        <taxon>Fungi</taxon>
        <taxon>Dikarya</taxon>
        <taxon>Ascomycota</taxon>
        <taxon>Pezizomycotina</taxon>
        <taxon>Leotiomycetes</taxon>
        <taxon>Helotiales</taxon>
        <taxon>Sclerotiniaceae</taxon>
        <taxon>Sclerotinia</taxon>
    </lineage>
</organism>
<feature type="region of interest" description="Disordered" evidence="1">
    <location>
        <begin position="65"/>
        <end position="90"/>
    </location>
</feature>
<comment type="caution">
    <text evidence="2">The sequence shown here is derived from an EMBL/GenBank/DDBJ whole genome shotgun (WGS) entry which is preliminary data.</text>
</comment>
<protein>
    <submittedName>
        <fullName evidence="2">Uncharacterized protein</fullName>
    </submittedName>
</protein>
<dbReference type="Proteomes" id="UP001152300">
    <property type="component" value="Unassembled WGS sequence"/>
</dbReference>
<dbReference type="AlphaFoldDB" id="A0A9X0DMV7"/>
<evidence type="ECO:0000256" key="1">
    <source>
        <dbReference type="SAM" id="MobiDB-lite"/>
    </source>
</evidence>
<dbReference type="EMBL" id="JAPEIS010000002">
    <property type="protein sequence ID" value="KAJ8069466.1"/>
    <property type="molecule type" value="Genomic_DNA"/>
</dbReference>
<evidence type="ECO:0000313" key="2">
    <source>
        <dbReference type="EMBL" id="KAJ8069466.1"/>
    </source>
</evidence>
<evidence type="ECO:0000313" key="3">
    <source>
        <dbReference type="Proteomes" id="UP001152300"/>
    </source>
</evidence>
<proteinExistence type="predicted"/>
<sequence length="90" mass="10300">MVERDTVLKTRRFHLMPHLPVPNHQQPRHHPSPVQHQLRDVPFHWRKDAHFLALAGDRADMSWREREVGKGATDGSTLSSGSGGMDLSWT</sequence>
<keyword evidence="3" id="KW-1185">Reference proteome</keyword>
<feature type="compositionally biased region" description="Low complexity" evidence="1">
    <location>
        <begin position="71"/>
        <end position="90"/>
    </location>
</feature>